<dbReference type="RefSeq" id="WP_377467584.1">
    <property type="nucleotide sequence ID" value="NZ_JBHLWN010000004.1"/>
</dbReference>
<proteinExistence type="predicted"/>
<sequence length="430" mass="48963">MIEKVKSFLLVALVVTSLLQTYLLTFSNPQFEPFTQNEYVQAEKPLGTKLELEELLFPDQVVLHFGAAHHSVLYPGDLFYPTILEKVKQRYFEGFRKINPFAAGVDWDDPKGKQQGLEIRFGHGVPFSVLKDVLQFKGELPSDTDVITRIWITISESKESVRTYFLTDNLNTMYEVMKADFTAKDLDEYLAQVDYPQYHLVPGSDFYLPNQDVSVNAYTFSFTELTPEQLKMSLFVDPGVTRNLREKDGSVIYTDAKRGLQLSPDLHWMSYTDPVAPADTATNVRDDLLSAIQFVNQHGGWNGKFMLANTSNRSLDGAGVTFSFRQYLDRHPIVGTRPESIGSMQLTTQKGTVSKYERSTMSLDQSLGSRVVTLDGGEKLDNRWKAYPKRSSILSMYPAYRPVVQVQEQRIELRPVWAVELRDGTIEYLP</sequence>
<dbReference type="InterPro" id="IPR042274">
    <property type="entry name" value="YycH/YycI_2"/>
</dbReference>
<protein>
    <submittedName>
        <fullName evidence="2">YycH family regulatory protein</fullName>
    </submittedName>
</protein>
<evidence type="ECO:0000259" key="1">
    <source>
        <dbReference type="Pfam" id="PF07435"/>
    </source>
</evidence>
<name>A0ABV6DE97_9BACL</name>
<feature type="domain" description="Regulatory protein YycH" evidence="1">
    <location>
        <begin position="3"/>
        <end position="423"/>
    </location>
</feature>
<keyword evidence="3" id="KW-1185">Reference proteome</keyword>
<evidence type="ECO:0000313" key="2">
    <source>
        <dbReference type="EMBL" id="MFC0210961.1"/>
    </source>
</evidence>
<organism evidence="2 3">
    <name type="scientific">Paenibacillus chartarius</name>
    <dbReference type="NCBI Taxonomy" id="747481"/>
    <lineage>
        <taxon>Bacteria</taxon>
        <taxon>Bacillati</taxon>
        <taxon>Bacillota</taxon>
        <taxon>Bacilli</taxon>
        <taxon>Bacillales</taxon>
        <taxon>Paenibacillaceae</taxon>
        <taxon>Paenibacillus</taxon>
    </lineage>
</organism>
<accession>A0ABV6DE97</accession>
<reference evidence="2 3" key="1">
    <citation type="submission" date="2024-09" db="EMBL/GenBank/DDBJ databases">
        <authorList>
            <person name="Sun Q."/>
            <person name="Mori K."/>
        </authorList>
    </citation>
    <scope>NUCLEOTIDE SEQUENCE [LARGE SCALE GENOMIC DNA]</scope>
    <source>
        <strain evidence="2 3">CCM 7759</strain>
    </source>
</reference>
<dbReference type="Gene3D" id="3.30.310.160">
    <property type="entry name" value="YycH protein, domain 2"/>
    <property type="match status" value="1"/>
</dbReference>
<dbReference type="Pfam" id="PF07435">
    <property type="entry name" value="YycH"/>
    <property type="match status" value="1"/>
</dbReference>
<dbReference type="Proteomes" id="UP001589776">
    <property type="component" value="Unassembled WGS sequence"/>
</dbReference>
<dbReference type="EMBL" id="JBHLWN010000004">
    <property type="protein sequence ID" value="MFC0210961.1"/>
    <property type="molecule type" value="Genomic_DNA"/>
</dbReference>
<comment type="caution">
    <text evidence="2">The sequence shown here is derived from an EMBL/GenBank/DDBJ whole genome shotgun (WGS) entry which is preliminary data.</text>
</comment>
<dbReference type="CDD" id="cd15787">
    <property type="entry name" value="YycH_N"/>
    <property type="match status" value="1"/>
</dbReference>
<dbReference type="InterPro" id="IPR009996">
    <property type="entry name" value="YycH"/>
</dbReference>
<evidence type="ECO:0000313" key="3">
    <source>
        <dbReference type="Proteomes" id="UP001589776"/>
    </source>
</evidence>
<gene>
    <name evidence="2" type="ORF">ACFFK0_00625</name>
</gene>